<evidence type="ECO:0000313" key="2">
    <source>
        <dbReference type="EMBL" id="SVE55327.1"/>
    </source>
</evidence>
<evidence type="ECO:0000256" key="1">
    <source>
        <dbReference type="SAM" id="Phobius"/>
    </source>
</evidence>
<keyword evidence="1" id="KW-1133">Transmembrane helix</keyword>
<keyword evidence="1" id="KW-0472">Membrane</keyword>
<dbReference type="EMBL" id="UINC01225315">
    <property type="protein sequence ID" value="SVE55327.1"/>
    <property type="molecule type" value="Genomic_DNA"/>
</dbReference>
<accession>A0A383EER0</accession>
<organism evidence="2">
    <name type="scientific">marine metagenome</name>
    <dbReference type="NCBI Taxonomy" id="408172"/>
    <lineage>
        <taxon>unclassified sequences</taxon>
        <taxon>metagenomes</taxon>
        <taxon>ecological metagenomes</taxon>
    </lineage>
</organism>
<keyword evidence="1" id="KW-0812">Transmembrane</keyword>
<dbReference type="AlphaFoldDB" id="A0A383EER0"/>
<gene>
    <name evidence="2" type="ORF">METZ01_LOCUS508181</name>
</gene>
<proteinExistence type="predicted"/>
<protein>
    <submittedName>
        <fullName evidence="2">Uncharacterized protein</fullName>
    </submittedName>
</protein>
<sequence>MLSIVQPVALAALVVMMSFTGFMAMDDKVEERE</sequence>
<feature type="non-terminal residue" evidence="2">
    <location>
        <position position="33"/>
    </location>
</feature>
<name>A0A383EER0_9ZZZZ</name>
<feature type="transmembrane region" description="Helical" evidence="1">
    <location>
        <begin position="6"/>
        <end position="25"/>
    </location>
</feature>
<reference evidence="2" key="1">
    <citation type="submission" date="2018-05" db="EMBL/GenBank/DDBJ databases">
        <authorList>
            <person name="Lanie J.A."/>
            <person name="Ng W.-L."/>
            <person name="Kazmierczak K.M."/>
            <person name="Andrzejewski T.M."/>
            <person name="Davidsen T.M."/>
            <person name="Wayne K.J."/>
            <person name="Tettelin H."/>
            <person name="Glass J.I."/>
            <person name="Rusch D."/>
            <person name="Podicherti R."/>
            <person name="Tsui H.-C.T."/>
            <person name="Winkler M.E."/>
        </authorList>
    </citation>
    <scope>NUCLEOTIDE SEQUENCE</scope>
</reference>